<dbReference type="InterPro" id="IPR029069">
    <property type="entry name" value="HotDog_dom_sf"/>
</dbReference>
<dbReference type="EMBL" id="VLLN01000021">
    <property type="protein sequence ID" value="TWJ17479.1"/>
    <property type="molecule type" value="Genomic_DNA"/>
</dbReference>
<dbReference type="RefSeq" id="WP_246125885.1">
    <property type="nucleotide sequence ID" value="NZ_VLLN01000021.1"/>
</dbReference>
<evidence type="ECO:0000313" key="11">
    <source>
        <dbReference type="EMBL" id="TWJ17479.1"/>
    </source>
</evidence>
<dbReference type="InterPro" id="IPR042171">
    <property type="entry name" value="Acyl-CoA_hotdog"/>
</dbReference>
<proteinExistence type="inferred from homology"/>
<dbReference type="InterPro" id="IPR003703">
    <property type="entry name" value="Acyl_CoA_thio"/>
</dbReference>
<dbReference type="Pfam" id="PF02551">
    <property type="entry name" value="Acyl_CoA_thio"/>
    <property type="match status" value="1"/>
</dbReference>
<evidence type="ECO:0000256" key="8">
    <source>
        <dbReference type="ARBA" id="ARBA00079653"/>
    </source>
</evidence>
<dbReference type="PANTHER" id="PTHR11066">
    <property type="entry name" value="ACYL-COA THIOESTERASE"/>
    <property type="match status" value="1"/>
</dbReference>
<dbReference type="GO" id="GO:0006637">
    <property type="term" value="P:acyl-CoA metabolic process"/>
    <property type="evidence" value="ECO:0007669"/>
    <property type="project" value="InterPro"/>
</dbReference>
<comment type="catalytic activity">
    <reaction evidence="6">
        <text>a fatty acyl-CoA + H2O = a fatty acid + CoA + H(+)</text>
        <dbReference type="Rhea" id="RHEA:16781"/>
        <dbReference type="ChEBI" id="CHEBI:15377"/>
        <dbReference type="ChEBI" id="CHEBI:15378"/>
        <dbReference type="ChEBI" id="CHEBI:28868"/>
        <dbReference type="ChEBI" id="CHEBI:57287"/>
        <dbReference type="ChEBI" id="CHEBI:77636"/>
        <dbReference type="EC" id="3.1.2.20"/>
    </reaction>
    <physiologicalReaction direction="left-to-right" evidence="6">
        <dbReference type="Rhea" id="RHEA:16782"/>
    </physiologicalReaction>
</comment>
<evidence type="ECO:0000259" key="9">
    <source>
        <dbReference type="Pfam" id="PF02551"/>
    </source>
</evidence>
<comment type="caution">
    <text evidence="11">The sequence shown here is derived from an EMBL/GenBank/DDBJ whole genome shotgun (WGS) entry which is preliminary data.</text>
</comment>
<evidence type="ECO:0000256" key="1">
    <source>
        <dbReference type="ARBA" id="ARBA00006538"/>
    </source>
</evidence>
<comment type="similarity">
    <text evidence="1">Belongs to the C/M/P thioester hydrolase family.</text>
</comment>
<dbReference type="CDD" id="cd03444">
    <property type="entry name" value="Thioesterase_II_repeat1"/>
    <property type="match status" value="1"/>
</dbReference>
<dbReference type="PANTHER" id="PTHR11066:SF34">
    <property type="entry name" value="ACYL-COENZYME A THIOESTERASE 8"/>
    <property type="match status" value="1"/>
</dbReference>
<evidence type="ECO:0000256" key="2">
    <source>
        <dbReference type="ARBA" id="ARBA00011881"/>
    </source>
</evidence>
<dbReference type="EC" id="3.1.2.20" evidence="5"/>
<dbReference type="SUPFAM" id="SSF54637">
    <property type="entry name" value="Thioesterase/thiol ester dehydrase-isomerase"/>
    <property type="match status" value="2"/>
</dbReference>
<organism evidence="11 12">
    <name type="scientific">Geobacter argillaceus</name>
    <dbReference type="NCBI Taxonomy" id="345631"/>
    <lineage>
        <taxon>Bacteria</taxon>
        <taxon>Pseudomonadati</taxon>
        <taxon>Thermodesulfobacteriota</taxon>
        <taxon>Desulfuromonadia</taxon>
        <taxon>Geobacterales</taxon>
        <taxon>Geobacteraceae</taxon>
        <taxon>Geobacter</taxon>
    </lineage>
</organism>
<gene>
    <name evidence="11" type="ORF">JN12_03018</name>
</gene>
<evidence type="ECO:0000256" key="4">
    <source>
        <dbReference type="ARBA" id="ARBA00023098"/>
    </source>
</evidence>
<keyword evidence="12" id="KW-1185">Reference proteome</keyword>
<dbReference type="GO" id="GO:0047617">
    <property type="term" value="F:fatty acyl-CoA hydrolase activity"/>
    <property type="evidence" value="ECO:0007669"/>
    <property type="project" value="UniProtKB-EC"/>
</dbReference>
<dbReference type="AlphaFoldDB" id="A0A562VHU2"/>
<dbReference type="GO" id="GO:0005829">
    <property type="term" value="C:cytosol"/>
    <property type="evidence" value="ECO:0007669"/>
    <property type="project" value="TreeGrafter"/>
</dbReference>
<keyword evidence="4" id="KW-0443">Lipid metabolism</keyword>
<dbReference type="InterPro" id="IPR049449">
    <property type="entry name" value="TesB_ACOT8-like_N"/>
</dbReference>
<dbReference type="FunFam" id="2.40.160.210:FF:000001">
    <property type="entry name" value="Acyl-CoA thioesterase II"/>
    <property type="match status" value="1"/>
</dbReference>
<protein>
    <recommendedName>
        <fullName evidence="7">Acyl-CoA thioesterase 2</fullName>
        <ecNumber evidence="5">3.1.2.20</ecNumber>
    </recommendedName>
    <alternativeName>
        <fullName evidence="8">Thioesterase II</fullName>
    </alternativeName>
</protein>
<accession>A0A562VHU2</accession>
<keyword evidence="3" id="KW-0378">Hydrolase</keyword>
<dbReference type="Gene3D" id="2.40.160.210">
    <property type="entry name" value="Acyl-CoA thioesterase, double hotdog domain"/>
    <property type="match status" value="1"/>
</dbReference>
<dbReference type="CDD" id="cd03445">
    <property type="entry name" value="Thioesterase_II_repeat2"/>
    <property type="match status" value="1"/>
</dbReference>
<dbReference type="InterPro" id="IPR025652">
    <property type="entry name" value="TesB_C"/>
</dbReference>
<evidence type="ECO:0000256" key="3">
    <source>
        <dbReference type="ARBA" id="ARBA00022801"/>
    </source>
</evidence>
<reference evidence="11 12" key="1">
    <citation type="submission" date="2019-07" db="EMBL/GenBank/DDBJ databases">
        <title>Genomic Encyclopedia of Archaeal and Bacterial Type Strains, Phase II (KMG-II): from individual species to whole genera.</title>
        <authorList>
            <person name="Goeker M."/>
        </authorList>
    </citation>
    <scope>NUCLEOTIDE SEQUENCE [LARGE SCALE GENOMIC DNA]</scope>
    <source>
        <strain evidence="11 12">ATCC BAA-1139</strain>
    </source>
</reference>
<feature type="domain" description="Acyl-CoA thioesterase-like N-terminal HotDog" evidence="10">
    <location>
        <begin position="32"/>
        <end position="109"/>
    </location>
</feature>
<name>A0A562VHU2_9BACT</name>
<evidence type="ECO:0000313" key="12">
    <source>
        <dbReference type="Proteomes" id="UP000319449"/>
    </source>
</evidence>
<evidence type="ECO:0000259" key="10">
    <source>
        <dbReference type="Pfam" id="PF13622"/>
    </source>
</evidence>
<evidence type="ECO:0000256" key="7">
    <source>
        <dbReference type="ARBA" id="ARBA00071120"/>
    </source>
</evidence>
<dbReference type="NCBIfam" id="TIGR00189">
    <property type="entry name" value="tesB"/>
    <property type="match status" value="1"/>
</dbReference>
<evidence type="ECO:0000256" key="5">
    <source>
        <dbReference type="ARBA" id="ARBA00038894"/>
    </source>
</evidence>
<dbReference type="Proteomes" id="UP000319449">
    <property type="component" value="Unassembled WGS sequence"/>
</dbReference>
<comment type="subunit">
    <text evidence="2">Homotetramer.</text>
</comment>
<evidence type="ECO:0000256" key="6">
    <source>
        <dbReference type="ARBA" id="ARBA00050943"/>
    </source>
</evidence>
<dbReference type="Pfam" id="PF13622">
    <property type="entry name" value="4HBT_3"/>
    <property type="match status" value="1"/>
</dbReference>
<dbReference type="GO" id="GO:0009062">
    <property type="term" value="P:fatty acid catabolic process"/>
    <property type="evidence" value="ECO:0007669"/>
    <property type="project" value="TreeGrafter"/>
</dbReference>
<feature type="domain" description="Acyl-CoA thioesterase 2 C-terminal" evidence="9">
    <location>
        <begin position="157"/>
        <end position="281"/>
    </location>
</feature>
<sequence length="288" mass="31923">MMHSSVEDMLKLLDLEQIEENIFRGESRDIGGKSVFGGQVLGQALAAACRTVKGSSAHSLHAYFLRPGDMTAPIVYSVDRIRDGHSFATRRIVAIQHGRPIFNMAASFQKEESGFEHQNGMPDVPGPDDLPSLAELRRQAVELDPDRFKDRSAWQVPLDIRPVLPANPYLADTSPPLQTLWMRTLEAVPPAPDLHQAILAYASDFALFRTAVLPYKKALREMNAQMASLDHSMWFHRPCRVDQWLLLVMESPSASGARGFATGSIFTRDGALVATICQEGLMRINPVS</sequence>